<dbReference type="InterPro" id="IPR004045">
    <property type="entry name" value="Glutathione_S-Trfase_N"/>
</dbReference>
<dbReference type="GO" id="GO:0016740">
    <property type="term" value="F:transferase activity"/>
    <property type="evidence" value="ECO:0007669"/>
    <property type="project" value="UniProtKB-KW"/>
</dbReference>
<name>A0A0J1CQL8_9BURK</name>
<sequence>MRLYYWPKTRAFRALWMLEELRVPYEFAYVNIRAGEQNAPAFCAVNPMSKLPALDDGGVCVAESGAVLLYLADKYPQAGLGVPLDDPLRGRFLQWMFFTGACLEPAMAERMTGAPGNSVSFGWGDLGRVEKAIESALADGPWLLGERFTAADILVSSTLQIAYMAKLIEPGGVLSDYVARATSREAHERAVSIDKQEAQKVPSAASQQQTGSGSVSSKP</sequence>
<dbReference type="InterPro" id="IPR036282">
    <property type="entry name" value="Glutathione-S-Trfase_C_sf"/>
</dbReference>
<dbReference type="CDD" id="cd03046">
    <property type="entry name" value="GST_N_GTT1_like"/>
    <property type="match status" value="1"/>
</dbReference>
<dbReference type="SFLD" id="SFLDG00358">
    <property type="entry name" value="Main_(cytGST)"/>
    <property type="match status" value="1"/>
</dbReference>
<keyword evidence="3" id="KW-0808">Transferase</keyword>
<dbReference type="AlphaFoldDB" id="A0A0J1CQL8"/>
<reference evidence="3 4" key="1">
    <citation type="journal article" date="2015" name="Genome Announc.">
        <title>Draft Genome Sequence of Burkholderia sp. Strain PML1(12), an Ectomycorrhizosphere-Inhabiting Bacterium with Effective Mineral-Weathering Ability.</title>
        <authorList>
            <person name="Uroz S."/>
            <person name="Oger P."/>
        </authorList>
    </citation>
    <scope>NUCLEOTIDE SEQUENCE [LARGE SCALE GENOMIC DNA]</scope>
    <source>
        <strain evidence="4">PML1(12)</strain>
    </source>
</reference>
<dbReference type="InterPro" id="IPR036249">
    <property type="entry name" value="Thioredoxin-like_sf"/>
</dbReference>
<dbReference type="PANTHER" id="PTHR44051">
    <property type="entry name" value="GLUTATHIONE S-TRANSFERASE-RELATED"/>
    <property type="match status" value="1"/>
</dbReference>
<dbReference type="SUPFAM" id="SSF52833">
    <property type="entry name" value="Thioredoxin-like"/>
    <property type="match status" value="1"/>
</dbReference>
<dbReference type="SUPFAM" id="SSF47616">
    <property type="entry name" value="GST C-terminal domain-like"/>
    <property type="match status" value="1"/>
</dbReference>
<dbReference type="Pfam" id="PF13410">
    <property type="entry name" value="GST_C_2"/>
    <property type="match status" value="1"/>
</dbReference>
<dbReference type="SFLD" id="SFLDS00019">
    <property type="entry name" value="Glutathione_Transferase_(cytos"/>
    <property type="match status" value="1"/>
</dbReference>
<gene>
    <name evidence="3" type="ORF">EOS_27990</name>
</gene>
<dbReference type="Proteomes" id="UP000035963">
    <property type="component" value="Unassembled WGS sequence"/>
</dbReference>
<evidence type="ECO:0000259" key="2">
    <source>
        <dbReference type="PROSITE" id="PS50404"/>
    </source>
</evidence>
<proteinExistence type="predicted"/>
<protein>
    <submittedName>
        <fullName evidence="3">Glutathione S-transferase</fullName>
    </submittedName>
</protein>
<dbReference type="CDD" id="cd03207">
    <property type="entry name" value="GST_C_8"/>
    <property type="match status" value="1"/>
</dbReference>
<feature type="domain" description="GST N-terminal" evidence="2">
    <location>
        <begin position="1"/>
        <end position="79"/>
    </location>
</feature>
<dbReference type="InterPro" id="IPR040079">
    <property type="entry name" value="Glutathione_S-Trfase"/>
</dbReference>
<evidence type="ECO:0000313" key="4">
    <source>
        <dbReference type="Proteomes" id="UP000035963"/>
    </source>
</evidence>
<dbReference type="PATRIC" id="fig|908627.4.peg.6261"/>
<dbReference type="PANTHER" id="PTHR44051:SF8">
    <property type="entry name" value="GLUTATHIONE S-TRANSFERASE GSTA"/>
    <property type="match status" value="1"/>
</dbReference>
<feature type="compositionally biased region" description="Basic and acidic residues" evidence="1">
    <location>
        <begin position="188"/>
        <end position="198"/>
    </location>
</feature>
<dbReference type="Gene3D" id="1.20.1050.10">
    <property type="match status" value="1"/>
</dbReference>
<dbReference type="Pfam" id="PF02798">
    <property type="entry name" value="GST_N"/>
    <property type="match status" value="1"/>
</dbReference>
<comment type="caution">
    <text evidence="3">The sequence shown here is derived from an EMBL/GenBank/DDBJ whole genome shotgun (WGS) entry which is preliminary data.</text>
</comment>
<feature type="compositionally biased region" description="Low complexity" evidence="1">
    <location>
        <begin position="203"/>
        <end position="219"/>
    </location>
</feature>
<dbReference type="OrthoDB" id="3828095at2"/>
<dbReference type="RefSeq" id="WP_047895442.1">
    <property type="nucleotide sequence ID" value="NZ_AEJF01000170.1"/>
</dbReference>
<feature type="region of interest" description="Disordered" evidence="1">
    <location>
        <begin position="188"/>
        <end position="219"/>
    </location>
</feature>
<accession>A0A0J1CQL8</accession>
<organism evidence="3 4">
    <name type="scientific">Caballeronia mineralivorans PML1(12)</name>
    <dbReference type="NCBI Taxonomy" id="908627"/>
    <lineage>
        <taxon>Bacteria</taxon>
        <taxon>Pseudomonadati</taxon>
        <taxon>Pseudomonadota</taxon>
        <taxon>Betaproteobacteria</taxon>
        <taxon>Burkholderiales</taxon>
        <taxon>Burkholderiaceae</taxon>
        <taxon>Caballeronia</taxon>
    </lineage>
</organism>
<evidence type="ECO:0000256" key="1">
    <source>
        <dbReference type="SAM" id="MobiDB-lite"/>
    </source>
</evidence>
<dbReference type="EMBL" id="AEJF01000170">
    <property type="protein sequence ID" value="KLU22942.1"/>
    <property type="molecule type" value="Genomic_DNA"/>
</dbReference>
<keyword evidence="4" id="KW-1185">Reference proteome</keyword>
<dbReference type="Gene3D" id="3.40.30.10">
    <property type="entry name" value="Glutaredoxin"/>
    <property type="match status" value="1"/>
</dbReference>
<dbReference type="PROSITE" id="PS50404">
    <property type="entry name" value="GST_NTER"/>
    <property type="match status" value="1"/>
</dbReference>
<evidence type="ECO:0000313" key="3">
    <source>
        <dbReference type="EMBL" id="KLU22942.1"/>
    </source>
</evidence>
<dbReference type="SFLD" id="SFLDG01150">
    <property type="entry name" value="Main.1:_Beta-like"/>
    <property type="match status" value="1"/>
</dbReference>